<evidence type="ECO:0000256" key="5">
    <source>
        <dbReference type="ARBA" id="ARBA00022691"/>
    </source>
</evidence>
<feature type="region of interest" description="FAD-dependent cmnm(5)s(2)U34 oxidoreductase" evidence="10">
    <location>
        <begin position="238"/>
        <end position="619"/>
    </location>
</feature>
<keyword evidence="5 10" id="KW-0949">S-adenosyl-L-methionine</keyword>
<evidence type="ECO:0000256" key="3">
    <source>
        <dbReference type="ARBA" id="ARBA00022630"/>
    </source>
</evidence>
<dbReference type="AlphaFoldDB" id="A0A516SAG8"/>
<dbReference type="Gene3D" id="3.40.50.150">
    <property type="entry name" value="Vaccinia Virus protein VP39"/>
    <property type="match status" value="1"/>
</dbReference>
<comment type="function">
    <text evidence="10">Catalyzes the last two steps in the biosynthesis of 5-methylaminomethyl-2-thiouridine (mnm(5)s(2)U) at the wobble position (U34) in tRNA. Catalyzes the FAD-dependent demodification of cmnm(5)s(2)U34 to nm(5)s(2)U34, followed by the transfer of a methyl group from S-adenosyl-L-methionine to nm(5)s(2)U34, to form mnm(5)s(2)U34.</text>
</comment>
<keyword evidence="3 10" id="KW-0285">Flavoprotein</keyword>
<comment type="catalytic activity">
    <reaction evidence="10">
        <text>5-aminomethyl-2-thiouridine(34) in tRNA + S-adenosyl-L-methionine = 5-methylaminomethyl-2-thiouridine(34) in tRNA + S-adenosyl-L-homocysteine + H(+)</text>
        <dbReference type="Rhea" id="RHEA:19569"/>
        <dbReference type="Rhea" id="RHEA-COMP:10195"/>
        <dbReference type="Rhea" id="RHEA-COMP:10197"/>
        <dbReference type="ChEBI" id="CHEBI:15378"/>
        <dbReference type="ChEBI" id="CHEBI:57856"/>
        <dbReference type="ChEBI" id="CHEBI:59789"/>
        <dbReference type="ChEBI" id="CHEBI:74454"/>
        <dbReference type="ChEBI" id="CHEBI:74455"/>
        <dbReference type="EC" id="2.1.1.61"/>
    </reaction>
</comment>
<gene>
    <name evidence="10 13" type="primary">mnmC</name>
    <name evidence="13" type="ORF">FNU76_01550</name>
</gene>
<dbReference type="KEGG" id="cari:FNU76_01550"/>
<comment type="cofactor">
    <cofactor evidence="10">
        <name>FAD</name>
        <dbReference type="ChEBI" id="CHEBI:57692"/>
    </cofactor>
</comment>
<evidence type="ECO:0000256" key="9">
    <source>
        <dbReference type="ARBA" id="ARBA00023268"/>
    </source>
</evidence>
<keyword evidence="14" id="KW-1185">Reference proteome</keyword>
<dbReference type="Pfam" id="PF05430">
    <property type="entry name" value="Methyltransf_30"/>
    <property type="match status" value="1"/>
</dbReference>
<feature type="domain" description="FAD dependent oxidoreductase" evidence="11">
    <location>
        <begin position="235"/>
        <end position="584"/>
    </location>
</feature>
<dbReference type="RefSeq" id="WP_143856070.1">
    <property type="nucleotide sequence ID" value="NZ_CP041730.1"/>
</dbReference>
<evidence type="ECO:0000256" key="10">
    <source>
        <dbReference type="HAMAP-Rule" id="MF_01102"/>
    </source>
</evidence>
<evidence type="ECO:0000259" key="11">
    <source>
        <dbReference type="Pfam" id="PF01266"/>
    </source>
</evidence>
<dbReference type="GO" id="GO:0032259">
    <property type="term" value="P:methylation"/>
    <property type="evidence" value="ECO:0007669"/>
    <property type="project" value="UniProtKB-KW"/>
</dbReference>
<keyword evidence="9 10" id="KW-0511">Multifunctional enzyme</keyword>
<evidence type="ECO:0000256" key="7">
    <source>
        <dbReference type="ARBA" id="ARBA00022827"/>
    </source>
</evidence>
<dbReference type="GO" id="GO:0004808">
    <property type="term" value="F:tRNA (5-methylaminomethyl-2-thiouridylate)(34)-methyltransferase activity"/>
    <property type="evidence" value="ECO:0007669"/>
    <property type="project" value="UniProtKB-EC"/>
</dbReference>
<dbReference type="EC" id="1.5.-.-" evidence="10"/>
<evidence type="ECO:0000256" key="1">
    <source>
        <dbReference type="ARBA" id="ARBA00022490"/>
    </source>
</evidence>
<dbReference type="InterPro" id="IPR036188">
    <property type="entry name" value="FAD/NAD-bd_sf"/>
</dbReference>
<dbReference type="InterPro" id="IPR017610">
    <property type="entry name" value="tRNA_S-uridine_synth_MnmC_C"/>
</dbReference>
<dbReference type="NCBIfam" id="TIGR03197">
    <property type="entry name" value="MnmC_Cterm"/>
    <property type="match status" value="1"/>
</dbReference>
<dbReference type="GO" id="GO:0005737">
    <property type="term" value="C:cytoplasm"/>
    <property type="evidence" value="ECO:0007669"/>
    <property type="project" value="UniProtKB-SubCell"/>
</dbReference>
<comment type="similarity">
    <text evidence="10">In the C-terminal section; belongs to the DAO family.</text>
</comment>
<feature type="region of interest" description="tRNA (mnm(5)s(2)U34)-methyltransferase" evidence="10">
    <location>
        <begin position="1"/>
        <end position="232"/>
    </location>
</feature>
<accession>A0A516SAG8</accession>
<dbReference type="HAMAP" id="MF_01102">
    <property type="entry name" value="MnmC"/>
    <property type="match status" value="1"/>
</dbReference>
<dbReference type="OrthoDB" id="9801699at2"/>
<dbReference type="GO" id="GO:0016645">
    <property type="term" value="F:oxidoreductase activity, acting on the CH-NH group of donors"/>
    <property type="evidence" value="ECO:0007669"/>
    <property type="project" value="InterPro"/>
</dbReference>
<evidence type="ECO:0000256" key="6">
    <source>
        <dbReference type="ARBA" id="ARBA00022694"/>
    </source>
</evidence>
<comment type="similarity">
    <text evidence="10">In the N-terminal section; belongs to the methyltransferase superfamily. tRNA (mnm(5)s(2)U34)-methyltransferase family.</text>
</comment>
<dbReference type="Proteomes" id="UP000317550">
    <property type="component" value="Chromosome"/>
</dbReference>
<proteinExistence type="inferred from homology"/>
<dbReference type="GO" id="GO:0002098">
    <property type="term" value="P:tRNA wobble uridine modification"/>
    <property type="evidence" value="ECO:0007669"/>
    <property type="project" value="TreeGrafter"/>
</dbReference>
<comment type="subcellular location">
    <subcellularLocation>
        <location evidence="10">Cytoplasm</location>
    </subcellularLocation>
</comment>
<keyword evidence="6 10" id="KW-0819">tRNA processing</keyword>
<dbReference type="SUPFAM" id="SSF51905">
    <property type="entry name" value="FAD/NAD(P)-binding domain"/>
    <property type="match status" value="1"/>
</dbReference>
<dbReference type="PANTHER" id="PTHR13847">
    <property type="entry name" value="SARCOSINE DEHYDROGENASE-RELATED"/>
    <property type="match status" value="1"/>
</dbReference>
<name>A0A516SAG8_9NEIS</name>
<dbReference type="GO" id="GO:0050660">
    <property type="term" value="F:flavin adenine dinucleotide binding"/>
    <property type="evidence" value="ECO:0007669"/>
    <property type="project" value="UniProtKB-UniRule"/>
</dbReference>
<dbReference type="InterPro" id="IPR023032">
    <property type="entry name" value="tRNA_MAMT_biosynth_bifunc_MnmC"/>
</dbReference>
<keyword evidence="7 10" id="KW-0274">FAD</keyword>
<sequence>MPDIAVPTVPFDCPGTTPPWAAMAMARDQAIRQTRDIWLSGNDLPARWQGKAHFSICETGFGAGWRFLTTWAAWRNDPDSSKRLHFISCEAQPYSSTDLAAIHAQLLRQDTELAALAAELLAQWPLPVSGFHRLELDRGRVILTLLLGEPRVWLQKLLGRLNAFFLDSGAFEQGLLKQFTRLAANDATLASPDDGTIGLESISAAGFIGEARQGRLIGRFRGRREQATAPSERHAIVLGAGLAGSAVAERLARRGWRITLLERHASPAQGASGNHAGVYRPVISSDDNLQARLARACFLYGQRRMASLPGLLWRRCGTLQLARDEAEAARFELGARQAIFPPAYLEFVDRDRASRLAGQTVATSGIFFPQGAVIHPPSLVDAQLSAGGSAVYSHFGVEVDRLAHTDGAWQALASDGSVLGQAPVLILANAADAARFAPELGLSSESRYVSYLPQHTAPAIATVICRGAYLTPALAGLACLGSSACSSEAEETTAQTANRGLLGQMLPDSTLPTGDCAPAGRRCSRPNTIDRMPLAGPLADTRQFQPKHAGSLHLAPRRNGLYILGGFGARGLVWSGLMAELLASQIEGEPLPVERELVLAVDPARFLSRHGLGQGHEPE</sequence>
<keyword evidence="8 10" id="KW-0560">Oxidoreductase</keyword>
<keyword evidence="1 10" id="KW-0963">Cytoplasm</keyword>
<organism evidence="13 14">
    <name type="scientific">Chitinimonas arctica</name>
    <dbReference type="NCBI Taxonomy" id="2594795"/>
    <lineage>
        <taxon>Bacteria</taxon>
        <taxon>Pseudomonadati</taxon>
        <taxon>Pseudomonadota</taxon>
        <taxon>Betaproteobacteria</taxon>
        <taxon>Neisseriales</taxon>
        <taxon>Chitinibacteraceae</taxon>
        <taxon>Chitinimonas</taxon>
    </lineage>
</organism>
<evidence type="ECO:0000256" key="4">
    <source>
        <dbReference type="ARBA" id="ARBA00022679"/>
    </source>
</evidence>
<dbReference type="Gene3D" id="3.30.9.10">
    <property type="entry name" value="D-Amino Acid Oxidase, subunit A, domain 2"/>
    <property type="match status" value="1"/>
</dbReference>
<keyword evidence="4 10" id="KW-0808">Transferase</keyword>
<evidence type="ECO:0000256" key="8">
    <source>
        <dbReference type="ARBA" id="ARBA00023002"/>
    </source>
</evidence>
<dbReference type="Pfam" id="PF01266">
    <property type="entry name" value="DAO"/>
    <property type="match status" value="1"/>
</dbReference>
<protein>
    <recommendedName>
        <fullName evidence="10">tRNA 5-methylaminomethyl-2-thiouridine biosynthesis bifunctional protein MnmC</fullName>
        <shortName evidence="10">tRNA mnm(5)s(2)U biosynthesis bifunctional protein</shortName>
    </recommendedName>
    <domain>
        <recommendedName>
            <fullName evidence="10">tRNA (mnm(5)s(2)U34)-methyltransferase</fullName>
            <ecNumber evidence="10">2.1.1.61</ecNumber>
        </recommendedName>
    </domain>
    <domain>
        <recommendedName>
            <fullName evidence="10">FAD-dependent cmnm(5)s(2)U34 oxidoreductase</fullName>
            <ecNumber evidence="10">1.5.-.-</ecNumber>
        </recommendedName>
    </domain>
</protein>
<dbReference type="InterPro" id="IPR029063">
    <property type="entry name" value="SAM-dependent_MTases_sf"/>
</dbReference>
<dbReference type="InterPro" id="IPR008471">
    <property type="entry name" value="MnmC-like_methylTransf"/>
</dbReference>
<evidence type="ECO:0000313" key="13">
    <source>
        <dbReference type="EMBL" id="QDQ25145.1"/>
    </source>
</evidence>
<feature type="domain" description="MnmC-like methyltransferase" evidence="12">
    <location>
        <begin position="112"/>
        <end position="168"/>
    </location>
</feature>
<dbReference type="InterPro" id="IPR006076">
    <property type="entry name" value="FAD-dep_OxRdtase"/>
</dbReference>
<reference evidence="14" key="1">
    <citation type="submission" date="2019-07" db="EMBL/GenBank/DDBJ databases">
        <title>Chitinimonas sp. nov., isolated from Ny-Alesund, arctica soil.</title>
        <authorList>
            <person name="Xu Q."/>
            <person name="Peng F."/>
        </authorList>
    </citation>
    <scope>NUCLEOTIDE SEQUENCE [LARGE SCALE GENOMIC DNA]</scope>
    <source>
        <strain evidence="14">R3-44</strain>
    </source>
</reference>
<dbReference type="EC" id="2.1.1.61" evidence="10"/>
<evidence type="ECO:0000313" key="14">
    <source>
        <dbReference type="Proteomes" id="UP000317550"/>
    </source>
</evidence>
<dbReference type="EMBL" id="CP041730">
    <property type="protein sequence ID" value="QDQ25145.1"/>
    <property type="molecule type" value="Genomic_DNA"/>
</dbReference>
<evidence type="ECO:0000256" key="2">
    <source>
        <dbReference type="ARBA" id="ARBA00022603"/>
    </source>
</evidence>
<dbReference type="Gene3D" id="3.50.50.60">
    <property type="entry name" value="FAD/NAD(P)-binding domain"/>
    <property type="match status" value="1"/>
</dbReference>
<evidence type="ECO:0000259" key="12">
    <source>
        <dbReference type="Pfam" id="PF05430"/>
    </source>
</evidence>
<keyword evidence="2 10" id="KW-0489">Methyltransferase</keyword>
<dbReference type="PANTHER" id="PTHR13847:SF283">
    <property type="entry name" value="TRNA 5-METHYLAMINOMETHYL-2-THIOURIDINE BIOSYNTHESIS BIFUNCTIONAL PROTEIN MNMC"/>
    <property type="match status" value="1"/>
</dbReference>